<gene>
    <name evidence="6" type="ORF">S7S_09060</name>
</gene>
<dbReference type="InterPro" id="IPR000673">
    <property type="entry name" value="Sig_transdc_resp-reg_Me-estase"/>
</dbReference>
<dbReference type="PANTHER" id="PTHR42872:SF3">
    <property type="entry name" value="PROTEIN-GLUTAMATE METHYLESTERASE_PROTEIN-GLUTAMINE GLUTAMINASE 1"/>
    <property type="match status" value="1"/>
</dbReference>
<dbReference type="Pfam" id="PF01339">
    <property type="entry name" value="CheB_methylest"/>
    <property type="match status" value="1"/>
</dbReference>
<dbReference type="RefSeq" id="WP_238582955.1">
    <property type="nucleotide sequence ID" value="NZ_CP004387.1"/>
</dbReference>
<keyword evidence="4" id="KW-0145">Chemotaxis</keyword>
<dbReference type="CDD" id="cd16433">
    <property type="entry name" value="CheB"/>
    <property type="match status" value="1"/>
</dbReference>
<name>A0A0B4XM56_9GAMM</name>
<feature type="active site" evidence="4">
    <location>
        <position position="41"/>
    </location>
</feature>
<dbReference type="AlphaFoldDB" id="A0A0B4XM56"/>
<dbReference type="GO" id="GO:0000156">
    <property type="term" value="F:phosphorelay response regulator activity"/>
    <property type="evidence" value="ECO:0007669"/>
    <property type="project" value="InterPro"/>
</dbReference>
<dbReference type="GO" id="GO:0006935">
    <property type="term" value="P:chemotaxis"/>
    <property type="evidence" value="ECO:0007669"/>
    <property type="project" value="UniProtKB-UniRule"/>
</dbReference>
<dbReference type="GO" id="GO:0008984">
    <property type="term" value="F:protein-glutamate methylesterase activity"/>
    <property type="evidence" value="ECO:0007669"/>
    <property type="project" value="UniProtKB-EC"/>
</dbReference>
<organism evidence="6 7">
    <name type="scientific">Isoalcanivorax pacificus W11-5</name>
    <dbReference type="NCBI Taxonomy" id="391936"/>
    <lineage>
        <taxon>Bacteria</taxon>
        <taxon>Pseudomonadati</taxon>
        <taxon>Pseudomonadota</taxon>
        <taxon>Gammaproteobacteria</taxon>
        <taxon>Oceanospirillales</taxon>
        <taxon>Alcanivoracaceae</taxon>
        <taxon>Isoalcanivorax</taxon>
    </lineage>
</organism>
<dbReference type="GO" id="GO:0005737">
    <property type="term" value="C:cytoplasm"/>
    <property type="evidence" value="ECO:0007669"/>
    <property type="project" value="InterPro"/>
</dbReference>
<evidence type="ECO:0000259" key="5">
    <source>
        <dbReference type="PROSITE" id="PS50122"/>
    </source>
</evidence>
<comment type="catalytic activity">
    <reaction evidence="3">
        <text>[protein]-L-glutamate 5-O-methyl ester + H2O = L-glutamyl-[protein] + methanol + H(+)</text>
        <dbReference type="Rhea" id="RHEA:23236"/>
        <dbReference type="Rhea" id="RHEA-COMP:10208"/>
        <dbReference type="Rhea" id="RHEA-COMP:10311"/>
        <dbReference type="ChEBI" id="CHEBI:15377"/>
        <dbReference type="ChEBI" id="CHEBI:15378"/>
        <dbReference type="ChEBI" id="CHEBI:17790"/>
        <dbReference type="ChEBI" id="CHEBI:29973"/>
        <dbReference type="ChEBI" id="CHEBI:82795"/>
        <dbReference type="EC" id="3.1.1.61"/>
    </reaction>
</comment>
<dbReference type="STRING" id="391936.S7S_09060"/>
<dbReference type="PANTHER" id="PTHR42872">
    <property type="entry name" value="PROTEIN-GLUTAMATE METHYLESTERASE/PROTEIN-GLUTAMINE GLUTAMINASE"/>
    <property type="match status" value="1"/>
</dbReference>
<dbReference type="PROSITE" id="PS50122">
    <property type="entry name" value="CHEB"/>
    <property type="match status" value="1"/>
</dbReference>
<dbReference type="SUPFAM" id="SSF52738">
    <property type="entry name" value="Methylesterase CheB, C-terminal domain"/>
    <property type="match status" value="1"/>
</dbReference>
<feature type="active site" evidence="4">
    <location>
        <position position="134"/>
    </location>
</feature>
<dbReference type="Proteomes" id="UP000006764">
    <property type="component" value="Chromosome"/>
</dbReference>
<dbReference type="InterPro" id="IPR035909">
    <property type="entry name" value="CheB_C"/>
</dbReference>
<evidence type="ECO:0000313" key="6">
    <source>
        <dbReference type="EMBL" id="AJD48226.1"/>
    </source>
</evidence>
<evidence type="ECO:0000256" key="1">
    <source>
        <dbReference type="ARBA" id="ARBA00022801"/>
    </source>
</evidence>
<evidence type="ECO:0000313" key="7">
    <source>
        <dbReference type="Proteomes" id="UP000006764"/>
    </source>
</evidence>
<evidence type="ECO:0000256" key="2">
    <source>
        <dbReference type="ARBA" id="ARBA00039140"/>
    </source>
</evidence>
<keyword evidence="7" id="KW-1185">Reference proteome</keyword>
<accession>A0A0B4XM56</accession>
<dbReference type="Gene3D" id="3.40.50.180">
    <property type="entry name" value="Methylesterase CheB, C-terminal domain"/>
    <property type="match status" value="1"/>
</dbReference>
<reference evidence="6 7" key="1">
    <citation type="journal article" date="2012" name="J. Bacteriol.">
        <title>Genome sequence of an alkane-degrading bacterium, Alcanivorax pacificus type strain W11-5, isolated from deep sea sediment.</title>
        <authorList>
            <person name="Lai Q."/>
            <person name="Shao Z."/>
        </authorList>
    </citation>
    <scope>NUCLEOTIDE SEQUENCE [LARGE SCALE GENOMIC DNA]</scope>
    <source>
        <strain evidence="6 7">W11-5</strain>
    </source>
</reference>
<evidence type="ECO:0000256" key="4">
    <source>
        <dbReference type="PROSITE-ProRule" id="PRU00050"/>
    </source>
</evidence>
<protein>
    <recommendedName>
        <fullName evidence="2">protein-glutamate methylesterase</fullName>
        <ecNumber evidence="2">3.1.1.61</ecNumber>
    </recommendedName>
</protein>
<dbReference type="EC" id="3.1.1.61" evidence="2"/>
<dbReference type="KEGG" id="apac:S7S_09060"/>
<dbReference type="HOGENOM" id="CLU_000445_51_2_6"/>
<keyword evidence="1 4" id="KW-0378">Hydrolase</keyword>
<sequence length="194" mass="20849">MSRQRIKAVVMGASWGGLEAYTAVLGRLPATLPVPVLLVQHQHPTAGDKLPWLLDTRTAMRVMSAQDKTILEPGCVYVAPPGYHMLVDSDHTVCYSLAAPVNYSRPSIDELFYSAGHVYGNGLLAVILTGANEDGAAGIKYIKQRGGITVAQSPLTAEAQVMPQSAIDTGCVDWVRDLPDIGDFVVEQVFGLQE</sequence>
<evidence type="ECO:0000256" key="3">
    <source>
        <dbReference type="ARBA" id="ARBA00048267"/>
    </source>
</evidence>
<feature type="domain" description="CheB-type methylesterase" evidence="5">
    <location>
        <begin position="7"/>
        <end position="189"/>
    </location>
</feature>
<proteinExistence type="predicted"/>
<dbReference type="EMBL" id="CP004387">
    <property type="protein sequence ID" value="AJD48226.1"/>
    <property type="molecule type" value="Genomic_DNA"/>
</dbReference>
<feature type="active site" evidence="4">
    <location>
        <position position="14"/>
    </location>
</feature>